<sequence>MSYPRQQDVTDPARCLGEYHFQNMSDVGKDAGNINELSGDPKHLVDPYLPDNDQTLPEDGIFDETEDYDWDLVVNRLNGLANLLRTKPGSLPFDRSVFTKIIANDWNVRAILETFKQYSLLVDYETVRAIVRDPSALIGSFAMPPLSDNEMDQTGDDINNLETWDEEKLQDDFIGGYAQGVHSSHPSGQVLRTGETFEPDPNNPGGYLVRFRRQLPNGRIYELVDELPNFDPNAQVSIPVGEKPTRIGGNPRSVPPIVKSDPGIWVPKQFDPLRAGGTYVRQYPPGARPKGLAYAKIETEPIFVIRKFDRRTGEYQKRFIYGLSWESWDQRVQNFDINNAENRRSFERWLRQLLERWDQRYHKRTARETWKAWEIIELRQYFNDFIEDHGLIMAYFNPKWDVIVDRINALRQQQVPNAELRNHNAVSSMAERDMFACDDPRMGIHDWRQLGNNLKMLKTWNPAANAPDSILKPRNCIPMDNIVDKKPGGDGVVRVTDRGKRKGCDDKVKVEFENGQFYLTDRFSGALIARHFPAAVKEPAEQEMEEEHDGVEENDEWDDEWEDCEESGEPEPKRPRQ</sequence>
<evidence type="ECO:0000256" key="1">
    <source>
        <dbReference type="SAM" id="MobiDB-lite"/>
    </source>
</evidence>
<reference evidence="2" key="1">
    <citation type="journal article" date="2020" name="Stud. Mycol.">
        <title>101 Dothideomycetes genomes: a test case for predicting lifestyles and emergence of pathogens.</title>
        <authorList>
            <person name="Haridas S."/>
            <person name="Albert R."/>
            <person name="Binder M."/>
            <person name="Bloem J."/>
            <person name="Labutti K."/>
            <person name="Salamov A."/>
            <person name="Andreopoulos B."/>
            <person name="Baker S."/>
            <person name="Barry K."/>
            <person name="Bills G."/>
            <person name="Bluhm B."/>
            <person name="Cannon C."/>
            <person name="Castanera R."/>
            <person name="Culley D."/>
            <person name="Daum C."/>
            <person name="Ezra D."/>
            <person name="Gonzalez J."/>
            <person name="Henrissat B."/>
            <person name="Kuo A."/>
            <person name="Liang C."/>
            <person name="Lipzen A."/>
            <person name="Lutzoni F."/>
            <person name="Magnuson J."/>
            <person name="Mondo S."/>
            <person name="Nolan M."/>
            <person name="Ohm R."/>
            <person name="Pangilinan J."/>
            <person name="Park H.-J."/>
            <person name="Ramirez L."/>
            <person name="Alfaro M."/>
            <person name="Sun H."/>
            <person name="Tritt A."/>
            <person name="Yoshinaga Y."/>
            <person name="Zwiers L.-H."/>
            <person name="Turgeon B."/>
            <person name="Goodwin S."/>
            <person name="Spatafora J."/>
            <person name="Crous P."/>
            <person name="Grigoriev I."/>
        </authorList>
    </citation>
    <scope>NUCLEOTIDE SEQUENCE</scope>
    <source>
        <strain evidence="2">CBS 279.74</strain>
    </source>
</reference>
<accession>A0A6G1K0P1</accession>
<dbReference type="AlphaFoldDB" id="A0A6G1K0P1"/>
<name>A0A6G1K0P1_9PLEO</name>
<feature type="region of interest" description="Disordered" evidence="1">
    <location>
        <begin position="537"/>
        <end position="577"/>
    </location>
</feature>
<dbReference type="Proteomes" id="UP000799428">
    <property type="component" value="Unassembled WGS sequence"/>
</dbReference>
<keyword evidence="3" id="KW-1185">Reference proteome</keyword>
<feature type="compositionally biased region" description="Acidic residues" evidence="1">
    <location>
        <begin position="541"/>
        <end position="569"/>
    </location>
</feature>
<dbReference type="OrthoDB" id="3741782at2759"/>
<evidence type="ECO:0000313" key="2">
    <source>
        <dbReference type="EMBL" id="KAF2706300.1"/>
    </source>
</evidence>
<organism evidence="2 3">
    <name type="scientific">Pleomassaria siparia CBS 279.74</name>
    <dbReference type="NCBI Taxonomy" id="1314801"/>
    <lineage>
        <taxon>Eukaryota</taxon>
        <taxon>Fungi</taxon>
        <taxon>Dikarya</taxon>
        <taxon>Ascomycota</taxon>
        <taxon>Pezizomycotina</taxon>
        <taxon>Dothideomycetes</taxon>
        <taxon>Pleosporomycetidae</taxon>
        <taxon>Pleosporales</taxon>
        <taxon>Pleomassariaceae</taxon>
        <taxon>Pleomassaria</taxon>
    </lineage>
</organism>
<dbReference type="EMBL" id="MU005776">
    <property type="protein sequence ID" value="KAF2706300.1"/>
    <property type="molecule type" value="Genomic_DNA"/>
</dbReference>
<gene>
    <name evidence="2" type="ORF">K504DRAFT_448004</name>
</gene>
<proteinExistence type="predicted"/>
<protein>
    <submittedName>
        <fullName evidence="2">Uncharacterized protein</fullName>
    </submittedName>
</protein>
<evidence type="ECO:0000313" key="3">
    <source>
        <dbReference type="Proteomes" id="UP000799428"/>
    </source>
</evidence>